<sequence length="247" mass="27855">MHRERQKIISPMCSDSIYTGIFASRRLSFSMLLLLNCLLLDLTHSSAYFFSPLFLSFIPHANTLVPSPADYSYPELAPPASHTTEPHLPPRISIFPKPPPRPLGAQRLTTPGPASLSRSCLPLQVLQPISRPPTHVFALSLSPHYYLTYTSLPPHYLKSKSLDIKLSLSFAFRWLYNYLWPPSNPYTISILFLPFTNTAFVLSQSWSQKTNSFPYNCPSDSVVIQPKHVVDIDYLDSDSQLRISASS</sequence>
<dbReference type="Proteomes" id="UP000267821">
    <property type="component" value="Unassembled WGS sequence"/>
</dbReference>
<name>A0A3N4M287_9PEZI</name>
<evidence type="ECO:0000313" key="2">
    <source>
        <dbReference type="Proteomes" id="UP000267821"/>
    </source>
</evidence>
<dbReference type="AlphaFoldDB" id="A0A3N4M287"/>
<gene>
    <name evidence="1" type="ORF">L211DRAFT_161335</name>
</gene>
<dbReference type="EMBL" id="ML121541">
    <property type="protein sequence ID" value="RPB24405.1"/>
    <property type="molecule type" value="Genomic_DNA"/>
</dbReference>
<protein>
    <submittedName>
        <fullName evidence="1">Uncharacterized protein</fullName>
    </submittedName>
</protein>
<reference evidence="1 2" key="1">
    <citation type="journal article" date="2018" name="Nat. Ecol. Evol.">
        <title>Pezizomycetes genomes reveal the molecular basis of ectomycorrhizal truffle lifestyle.</title>
        <authorList>
            <person name="Murat C."/>
            <person name="Payen T."/>
            <person name="Noel B."/>
            <person name="Kuo A."/>
            <person name="Morin E."/>
            <person name="Chen J."/>
            <person name="Kohler A."/>
            <person name="Krizsan K."/>
            <person name="Balestrini R."/>
            <person name="Da Silva C."/>
            <person name="Montanini B."/>
            <person name="Hainaut M."/>
            <person name="Levati E."/>
            <person name="Barry K.W."/>
            <person name="Belfiori B."/>
            <person name="Cichocki N."/>
            <person name="Clum A."/>
            <person name="Dockter R.B."/>
            <person name="Fauchery L."/>
            <person name="Guy J."/>
            <person name="Iotti M."/>
            <person name="Le Tacon F."/>
            <person name="Lindquist E.A."/>
            <person name="Lipzen A."/>
            <person name="Malagnac F."/>
            <person name="Mello A."/>
            <person name="Molinier V."/>
            <person name="Miyauchi S."/>
            <person name="Poulain J."/>
            <person name="Riccioni C."/>
            <person name="Rubini A."/>
            <person name="Sitrit Y."/>
            <person name="Splivallo R."/>
            <person name="Traeger S."/>
            <person name="Wang M."/>
            <person name="Zifcakova L."/>
            <person name="Wipf D."/>
            <person name="Zambonelli A."/>
            <person name="Paolocci F."/>
            <person name="Nowrousian M."/>
            <person name="Ottonello S."/>
            <person name="Baldrian P."/>
            <person name="Spatafora J.W."/>
            <person name="Henrissat B."/>
            <person name="Nagy L.G."/>
            <person name="Aury J.M."/>
            <person name="Wincker P."/>
            <person name="Grigoriev I.V."/>
            <person name="Bonfante P."/>
            <person name="Martin F.M."/>
        </authorList>
    </citation>
    <scope>NUCLEOTIDE SEQUENCE [LARGE SCALE GENOMIC DNA]</scope>
    <source>
        <strain evidence="1 2">ATCC MYA-4762</strain>
    </source>
</reference>
<organism evidence="1 2">
    <name type="scientific">Terfezia boudieri ATCC MYA-4762</name>
    <dbReference type="NCBI Taxonomy" id="1051890"/>
    <lineage>
        <taxon>Eukaryota</taxon>
        <taxon>Fungi</taxon>
        <taxon>Dikarya</taxon>
        <taxon>Ascomycota</taxon>
        <taxon>Pezizomycotina</taxon>
        <taxon>Pezizomycetes</taxon>
        <taxon>Pezizales</taxon>
        <taxon>Pezizaceae</taxon>
        <taxon>Terfezia</taxon>
    </lineage>
</organism>
<proteinExistence type="predicted"/>
<dbReference type="InParanoid" id="A0A3N4M287"/>
<evidence type="ECO:0000313" key="1">
    <source>
        <dbReference type="EMBL" id="RPB24405.1"/>
    </source>
</evidence>
<keyword evidence="2" id="KW-1185">Reference proteome</keyword>
<accession>A0A3N4M287</accession>